<evidence type="ECO:0000313" key="3">
    <source>
        <dbReference type="Proteomes" id="UP000076717"/>
    </source>
</evidence>
<name>A0A166I0S4_9MICO</name>
<organism evidence="2 3">
    <name type="scientific">Rathayibacter tanaceti</name>
    <dbReference type="NCBI Taxonomy" id="1671680"/>
    <lineage>
        <taxon>Bacteria</taxon>
        <taxon>Bacillati</taxon>
        <taxon>Actinomycetota</taxon>
        <taxon>Actinomycetes</taxon>
        <taxon>Micrococcales</taxon>
        <taxon>Microbacteriaceae</taxon>
        <taxon>Rathayibacter</taxon>
    </lineage>
</organism>
<dbReference type="Proteomes" id="UP000076717">
    <property type="component" value="Unassembled WGS sequence"/>
</dbReference>
<sequence>MAGVALSDGAVAQWLEERDPSQLLDDVRSFARRRPGAFILIAAATGLVGGRLLRALTAEAKDEKEAQSARTDGPEFAAPAPSAYGTVGSSSFERDYEPTEPIPDPLGTSLGDTSLPNGSRP</sequence>
<protein>
    <submittedName>
        <fullName evidence="2">Uncharacterized protein</fullName>
    </submittedName>
</protein>
<reference evidence="2 3" key="1">
    <citation type="submission" date="2015-08" db="EMBL/GenBank/DDBJ databases">
        <title>Draft Genome Sequence of Rathayibacter sp. Strain VKM Ac-2596 Isolated from Leaf Gall Induced by Plant-Parasitic Nematodes.</title>
        <authorList>
            <person name="Vasilenko O.V."/>
            <person name="Starodumova I.P."/>
            <person name="Tarlachkov S.V."/>
            <person name="Dorofeeva L.V."/>
            <person name="Evtushenko L.I."/>
        </authorList>
    </citation>
    <scope>NUCLEOTIDE SEQUENCE [LARGE SCALE GENOMIC DNA]</scope>
    <source>
        <strain evidence="2 3">VKM Ac-2596</strain>
    </source>
</reference>
<evidence type="ECO:0000313" key="2">
    <source>
        <dbReference type="EMBL" id="KZX21445.1"/>
    </source>
</evidence>
<feature type="compositionally biased region" description="Polar residues" evidence="1">
    <location>
        <begin position="110"/>
        <end position="121"/>
    </location>
</feature>
<evidence type="ECO:0000256" key="1">
    <source>
        <dbReference type="SAM" id="MobiDB-lite"/>
    </source>
</evidence>
<dbReference type="AlphaFoldDB" id="A0A166I0S4"/>
<dbReference type="PATRIC" id="fig|1671680.3.peg.1490"/>
<accession>A0A166I0S4</accession>
<proteinExistence type="predicted"/>
<gene>
    <name evidence="2" type="ORF">ACH61_01406</name>
</gene>
<comment type="caution">
    <text evidence="2">The sequence shown here is derived from an EMBL/GenBank/DDBJ whole genome shotgun (WGS) entry which is preliminary data.</text>
</comment>
<feature type="region of interest" description="Disordered" evidence="1">
    <location>
        <begin position="60"/>
        <end position="121"/>
    </location>
</feature>
<keyword evidence="3" id="KW-1185">Reference proteome</keyword>
<dbReference type="EMBL" id="LIIN01000038">
    <property type="protein sequence ID" value="KZX21445.1"/>
    <property type="molecule type" value="Genomic_DNA"/>
</dbReference>
<dbReference type="RefSeq" id="WP_068210101.1">
    <property type="nucleotide sequence ID" value="NZ_CP047186.1"/>
</dbReference>